<dbReference type="InterPro" id="IPR002589">
    <property type="entry name" value="Macro_dom"/>
</dbReference>
<comment type="subcellular location">
    <subcellularLocation>
        <location evidence="1">Nucleus</location>
    </subcellularLocation>
</comment>
<dbReference type="GeneID" id="118420204"/>
<proteinExistence type="predicted"/>
<accession>A0A9J7LHZ0</accession>
<dbReference type="Gene3D" id="3.40.220.10">
    <property type="entry name" value="Leucine Aminopeptidase, subunit E, domain 1"/>
    <property type="match status" value="1"/>
</dbReference>
<protein>
    <submittedName>
        <fullName evidence="8">Protein mono-ADP-ribosyltransferase PARP14-like</fullName>
    </submittedName>
</protein>
<evidence type="ECO:0000313" key="7">
    <source>
        <dbReference type="Proteomes" id="UP000001554"/>
    </source>
</evidence>
<name>A0A9J7LHZ0_BRAFL</name>
<evidence type="ECO:0000256" key="2">
    <source>
        <dbReference type="ARBA" id="ARBA00022676"/>
    </source>
</evidence>
<evidence type="ECO:0000256" key="1">
    <source>
        <dbReference type="ARBA" id="ARBA00004123"/>
    </source>
</evidence>
<gene>
    <name evidence="8" type="primary">LOC118420204</name>
</gene>
<dbReference type="PANTHER" id="PTHR14453:SF67">
    <property type="entry name" value="POLY [ADP-RIBOSE] POLYMERASE"/>
    <property type="match status" value="1"/>
</dbReference>
<dbReference type="PROSITE" id="PS51154">
    <property type="entry name" value="MACRO"/>
    <property type="match status" value="1"/>
</dbReference>
<organism evidence="7 8">
    <name type="scientific">Branchiostoma floridae</name>
    <name type="common">Florida lancelet</name>
    <name type="synonym">Amphioxus</name>
    <dbReference type="NCBI Taxonomy" id="7739"/>
    <lineage>
        <taxon>Eukaryota</taxon>
        <taxon>Metazoa</taxon>
        <taxon>Chordata</taxon>
        <taxon>Cephalochordata</taxon>
        <taxon>Leptocardii</taxon>
        <taxon>Amphioxiformes</taxon>
        <taxon>Branchiostomatidae</taxon>
        <taxon>Branchiostoma</taxon>
    </lineage>
</organism>
<dbReference type="PANTHER" id="PTHR14453">
    <property type="entry name" value="PARP/ZINC FINGER CCCH TYPE DOMAIN CONTAINING PROTEIN"/>
    <property type="match status" value="1"/>
</dbReference>
<dbReference type="KEGG" id="bfo:118420204"/>
<dbReference type="Proteomes" id="UP000001554">
    <property type="component" value="Chromosome 7"/>
</dbReference>
<keyword evidence="2" id="KW-0328">Glycosyltransferase</keyword>
<evidence type="ECO:0000256" key="4">
    <source>
        <dbReference type="ARBA" id="ARBA00023027"/>
    </source>
</evidence>
<dbReference type="InterPro" id="IPR052056">
    <property type="entry name" value="Mono-ARTD/PARP"/>
</dbReference>
<dbReference type="GO" id="GO:0005634">
    <property type="term" value="C:nucleus"/>
    <property type="evidence" value="ECO:0007669"/>
    <property type="project" value="UniProtKB-SubCell"/>
</dbReference>
<dbReference type="OrthoDB" id="6161610at2759"/>
<keyword evidence="3" id="KW-0808">Transferase</keyword>
<evidence type="ECO:0000256" key="3">
    <source>
        <dbReference type="ARBA" id="ARBA00022679"/>
    </source>
</evidence>
<keyword evidence="5" id="KW-0539">Nucleus</keyword>
<reference evidence="7" key="1">
    <citation type="journal article" date="2020" name="Nat. Ecol. Evol.">
        <title>Deeply conserved synteny resolves early events in vertebrate evolution.</title>
        <authorList>
            <person name="Simakov O."/>
            <person name="Marletaz F."/>
            <person name="Yue J.X."/>
            <person name="O'Connell B."/>
            <person name="Jenkins J."/>
            <person name="Brandt A."/>
            <person name="Calef R."/>
            <person name="Tung C.H."/>
            <person name="Huang T.K."/>
            <person name="Schmutz J."/>
            <person name="Satoh N."/>
            <person name="Yu J.K."/>
            <person name="Putnam N.H."/>
            <person name="Green R.E."/>
            <person name="Rokhsar D.S."/>
        </authorList>
    </citation>
    <scope>NUCLEOTIDE SEQUENCE [LARGE SCALE GENOMIC DNA]</scope>
    <source>
        <strain evidence="7">S238N-H82</strain>
    </source>
</reference>
<evidence type="ECO:0000313" key="8">
    <source>
        <dbReference type="RefSeq" id="XP_035682812.1"/>
    </source>
</evidence>
<evidence type="ECO:0000259" key="6">
    <source>
        <dbReference type="PROSITE" id="PS51154"/>
    </source>
</evidence>
<dbReference type="AlphaFoldDB" id="A0A9J7LHZ0"/>
<sequence>MSTCLKHADKDSERTIAFPAVGTGGLGYPKDVVARLMFEETLSHSRNNPAGDLEKAKFVVYDQLNFEAFLSELGVKNLVKTIRQEPTKPPPPKPQKPEVLLDIYAGCKEDVEFATNKIRETANRESKTHDITDKHG</sequence>
<dbReference type="InterPro" id="IPR043472">
    <property type="entry name" value="Macro_dom-like"/>
</dbReference>
<reference evidence="8" key="2">
    <citation type="submission" date="2025-08" db="UniProtKB">
        <authorList>
            <consortium name="RefSeq"/>
        </authorList>
    </citation>
    <scope>IDENTIFICATION</scope>
    <source>
        <strain evidence="8">S238N-H82</strain>
        <tissue evidence="8">Testes</tissue>
    </source>
</reference>
<keyword evidence="4" id="KW-0520">NAD</keyword>
<dbReference type="GO" id="GO:0016757">
    <property type="term" value="F:glycosyltransferase activity"/>
    <property type="evidence" value="ECO:0007669"/>
    <property type="project" value="UniProtKB-KW"/>
</dbReference>
<dbReference type="SUPFAM" id="SSF52949">
    <property type="entry name" value="Macro domain-like"/>
    <property type="match status" value="1"/>
</dbReference>
<evidence type="ECO:0000256" key="5">
    <source>
        <dbReference type="ARBA" id="ARBA00023242"/>
    </source>
</evidence>
<dbReference type="RefSeq" id="XP_035682812.1">
    <property type="nucleotide sequence ID" value="XM_035826919.1"/>
</dbReference>
<dbReference type="Pfam" id="PF01661">
    <property type="entry name" value="Macro"/>
    <property type="match status" value="1"/>
</dbReference>
<keyword evidence="7" id="KW-1185">Reference proteome</keyword>
<feature type="domain" description="Macro" evidence="6">
    <location>
        <begin position="1"/>
        <end position="77"/>
    </location>
</feature>